<feature type="active site" description="Charge relay system" evidence="15">
    <location>
        <position position="95"/>
    </location>
</feature>
<protein>
    <recommendedName>
        <fullName evidence="15">Flavohemoprotein</fullName>
    </recommendedName>
    <alternativeName>
        <fullName evidence="15">Flavohemoglobin</fullName>
    </alternativeName>
    <alternativeName>
        <fullName evidence="15">Hemoglobin-like protein</fullName>
    </alternativeName>
    <alternativeName>
        <fullName evidence="15">Nitric oxide dioxygenase</fullName>
        <shortName evidence="15">NO oxygenase</shortName>
        <shortName evidence="15">NOD</shortName>
        <ecNumber evidence="15">1.14.12.17</ecNumber>
    </alternativeName>
</protein>
<gene>
    <name evidence="15 18" type="primary">hmp</name>
    <name evidence="18" type="ORF">GCM10011391_38140</name>
</gene>
<reference evidence="18" key="2">
    <citation type="submission" date="2020-09" db="EMBL/GenBank/DDBJ databases">
        <authorList>
            <person name="Sun Q."/>
            <person name="Zhou Y."/>
        </authorList>
    </citation>
    <scope>NUCLEOTIDE SEQUENCE</scope>
    <source>
        <strain evidence="18">CGMCC 1.15371</strain>
    </source>
</reference>
<dbReference type="InterPro" id="IPR000971">
    <property type="entry name" value="Globin"/>
</dbReference>
<feature type="region of interest" description="Reductase" evidence="15">
    <location>
        <begin position="149"/>
        <end position="406"/>
    </location>
</feature>
<keyword evidence="4 15" id="KW-0349">Heme</keyword>
<reference evidence="18" key="1">
    <citation type="journal article" date="2014" name="Int. J. Syst. Evol. Microbiol.">
        <title>Complete genome sequence of Corynebacterium casei LMG S-19264T (=DSM 44701T), isolated from a smear-ripened cheese.</title>
        <authorList>
            <consortium name="US DOE Joint Genome Institute (JGI-PGF)"/>
            <person name="Walter F."/>
            <person name="Albersmeier A."/>
            <person name="Kalinowski J."/>
            <person name="Ruckert C."/>
        </authorList>
    </citation>
    <scope>NUCLEOTIDE SEQUENCE</scope>
    <source>
        <strain evidence="18">CGMCC 1.15371</strain>
    </source>
</reference>
<dbReference type="FunFam" id="2.40.30.10:FF:000034">
    <property type="entry name" value="Flavohemoprotein"/>
    <property type="match status" value="1"/>
</dbReference>
<organism evidence="18 19">
    <name type="scientific">Pullulanibacillus camelliae</name>
    <dbReference type="NCBI Taxonomy" id="1707096"/>
    <lineage>
        <taxon>Bacteria</taxon>
        <taxon>Bacillati</taxon>
        <taxon>Bacillota</taxon>
        <taxon>Bacilli</taxon>
        <taxon>Bacillales</taxon>
        <taxon>Sporolactobacillaceae</taxon>
        <taxon>Pullulanibacillus</taxon>
    </lineage>
</organism>
<comment type="caution">
    <text evidence="18">The sequence shown here is derived from an EMBL/GenBank/DDBJ whole genome shotgun (WGS) entry which is preliminary data.</text>
</comment>
<name>A0A8J2YNM5_9BACL</name>
<dbReference type="InterPro" id="IPR039261">
    <property type="entry name" value="FNR_nucleotide-bd"/>
</dbReference>
<keyword evidence="10 15" id="KW-0560">Oxidoreductase</keyword>
<comment type="catalytic activity">
    <reaction evidence="13 15">
        <text>2 nitric oxide + NADH + 2 O2 = 2 nitrate + NAD(+) + H(+)</text>
        <dbReference type="Rhea" id="RHEA:19469"/>
        <dbReference type="ChEBI" id="CHEBI:15378"/>
        <dbReference type="ChEBI" id="CHEBI:15379"/>
        <dbReference type="ChEBI" id="CHEBI:16480"/>
        <dbReference type="ChEBI" id="CHEBI:17632"/>
        <dbReference type="ChEBI" id="CHEBI:57540"/>
        <dbReference type="ChEBI" id="CHEBI:57945"/>
        <dbReference type="EC" id="1.14.12.17"/>
    </reaction>
</comment>
<comment type="cofactor">
    <cofactor evidence="15">
        <name>heme b</name>
        <dbReference type="ChEBI" id="CHEBI:60344"/>
    </cofactor>
    <text evidence="15">Binds 1 heme b (iron(II)-protoporphyrin IX) group per subunit.</text>
</comment>
<evidence type="ECO:0000256" key="7">
    <source>
        <dbReference type="ARBA" id="ARBA00022723"/>
    </source>
</evidence>
<dbReference type="PRINTS" id="PR00410">
    <property type="entry name" value="PHEHYDRXLASE"/>
</dbReference>
<evidence type="ECO:0000256" key="3">
    <source>
        <dbReference type="ARBA" id="ARBA00022448"/>
    </source>
</evidence>
<evidence type="ECO:0000256" key="5">
    <source>
        <dbReference type="ARBA" id="ARBA00022621"/>
    </source>
</evidence>
<keyword evidence="5 15" id="KW-0561">Oxygen transport</keyword>
<keyword evidence="9 15" id="KW-0521">NADP</keyword>
<dbReference type="GO" id="GO:0071949">
    <property type="term" value="F:FAD binding"/>
    <property type="evidence" value="ECO:0007669"/>
    <property type="project" value="InterPro"/>
</dbReference>
<keyword evidence="19" id="KW-1185">Reference proteome</keyword>
<feature type="binding site" evidence="15">
    <location>
        <position position="190"/>
    </location>
    <ligand>
        <name>FAD</name>
        <dbReference type="ChEBI" id="CHEBI:57692"/>
    </ligand>
</feature>
<keyword evidence="8 15" id="KW-0274">FAD</keyword>
<dbReference type="EC" id="1.14.12.17" evidence="15"/>
<dbReference type="GO" id="GO:0046872">
    <property type="term" value="F:metal ion binding"/>
    <property type="evidence" value="ECO:0007669"/>
    <property type="project" value="UniProtKB-KW"/>
</dbReference>
<evidence type="ECO:0000256" key="6">
    <source>
        <dbReference type="ARBA" id="ARBA00022630"/>
    </source>
</evidence>
<dbReference type="GO" id="GO:0046210">
    <property type="term" value="P:nitric oxide catabolic process"/>
    <property type="evidence" value="ECO:0007669"/>
    <property type="project" value="TreeGrafter"/>
</dbReference>
<dbReference type="AlphaFoldDB" id="A0A8J2YNM5"/>
<dbReference type="RefSeq" id="WP_188698653.1">
    <property type="nucleotide sequence ID" value="NZ_BMIR01000030.1"/>
</dbReference>
<feature type="domain" description="Globin" evidence="16">
    <location>
        <begin position="1"/>
        <end position="138"/>
    </location>
</feature>
<dbReference type="InterPro" id="IPR023950">
    <property type="entry name" value="Hmp"/>
</dbReference>
<evidence type="ECO:0000259" key="17">
    <source>
        <dbReference type="PROSITE" id="PS51384"/>
    </source>
</evidence>
<keyword evidence="12 15" id="KW-0520">NAD</keyword>
<dbReference type="GO" id="GO:0019825">
    <property type="term" value="F:oxygen binding"/>
    <property type="evidence" value="ECO:0007669"/>
    <property type="project" value="InterPro"/>
</dbReference>
<dbReference type="NCBIfam" id="NF009805">
    <property type="entry name" value="PRK13289.1"/>
    <property type="match status" value="1"/>
</dbReference>
<keyword evidence="3 15" id="KW-0813">Transport</keyword>
<comment type="similarity">
    <text evidence="1 15">In the C-terminal section; belongs to the flavoprotein pyridine nucleotide cytochrome reductase family.</text>
</comment>
<dbReference type="GO" id="GO:0009636">
    <property type="term" value="P:response to toxic substance"/>
    <property type="evidence" value="ECO:0007669"/>
    <property type="project" value="UniProtKB-KW"/>
</dbReference>
<feature type="binding site" evidence="15">
    <location>
        <begin position="275"/>
        <end position="280"/>
    </location>
    <ligand>
        <name>NADP(+)</name>
        <dbReference type="ChEBI" id="CHEBI:58349"/>
    </ligand>
</feature>
<dbReference type="CDD" id="cd14777">
    <property type="entry name" value="Yhb1-globin-like"/>
    <property type="match status" value="1"/>
</dbReference>
<comment type="caution">
    <text evidence="15">Lacks conserved residue(s) required for the propagation of feature annotation.</text>
</comment>
<feature type="active site" description="Charge relay system" evidence="15">
    <location>
        <position position="137"/>
    </location>
</feature>
<dbReference type="GO" id="GO:0020037">
    <property type="term" value="F:heme binding"/>
    <property type="evidence" value="ECO:0007669"/>
    <property type="project" value="InterPro"/>
</dbReference>
<dbReference type="PROSITE" id="PS01033">
    <property type="entry name" value="GLOBIN"/>
    <property type="match status" value="1"/>
</dbReference>
<sequence length="406" mass="46027">MLDQNTLTLVKSTAPLLKKHSEAIGKQFYKLLFTKAPELYNIFNQTNQKRGIQQEALAYSVYAAGEHIDNLDAIKPLVRRITEKHRALGVQPEQYPIVGETLIQAVKEVLGQAATADILDAWTAAYQTIADAFIGIEQELYEQTEKQPGGWLGFRDFRVDKIVPESHDVASFYLTPADGQPIPDYKPGQYLTLQLMISGEHYKHVRHYSLSDAPHQKVYRISVKREPAFNKAPEGIVSNYLHQHVKAGDILKVAAPAGDFTLEDDDLPIVLISGGIGLTPVFSMFKTVAERHPDRVMTYIHATRDSTTHTFRHAIGQIALKNERIKTFVCYEKPTDEDREKQAFDKEGHIDLDWLKTILPNNQAHFYFCGPVPFMKMINSALKQWGVPNTRSHYEVFNPLSILEEL</sequence>
<dbReference type="FunFam" id="1.10.490.10:FF:000003">
    <property type="entry name" value="Flavohemoprotein"/>
    <property type="match status" value="1"/>
</dbReference>
<evidence type="ECO:0000256" key="10">
    <source>
        <dbReference type="ARBA" id="ARBA00023002"/>
    </source>
</evidence>
<dbReference type="Gene3D" id="3.40.50.80">
    <property type="entry name" value="Nucleotide-binding domain of ferredoxin-NADP reductase (FNR) module"/>
    <property type="match status" value="1"/>
</dbReference>
<feature type="domain" description="FAD-binding FR-type" evidence="17">
    <location>
        <begin position="152"/>
        <end position="263"/>
    </location>
</feature>
<comment type="cofactor">
    <cofactor evidence="15">
        <name>FAD</name>
        <dbReference type="ChEBI" id="CHEBI:57692"/>
    </cofactor>
    <text evidence="15">Binds 1 FAD per subunit.</text>
</comment>
<evidence type="ECO:0000256" key="15">
    <source>
        <dbReference type="HAMAP-Rule" id="MF_01252"/>
    </source>
</evidence>
<comment type="similarity">
    <text evidence="2 15">Belongs to the globin family. Two-domain flavohemoproteins subfamily.</text>
</comment>
<evidence type="ECO:0000256" key="2">
    <source>
        <dbReference type="ARBA" id="ARBA00008414"/>
    </source>
</evidence>
<feature type="site" description="Involved in heme-bound ligand stabilization and O-O bond activation" evidence="15">
    <location>
        <position position="29"/>
    </location>
</feature>
<dbReference type="InterPro" id="IPR012292">
    <property type="entry name" value="Globin/Proto"/>
</dbReference>
<dbReference type="GO" id="GO:0008941">
    <property type="term" value="F:nitric oxide dioxygenase NAD(P)H activity"/>
    <property type="evidence" value="ECO:0007669"/>
    <property type="project" value="UniProtKB-UniRule"/>
</dbReference>
<evidence type="ECO:0000256" key="1">
    <source>
        <dbReference type="ARBA" id="ARBA00006401"/>
    </source>
</evidence>
<dbReference type="EMBL" id="BMIR01000030">
    <property type="protein sequence ID" value="GGE55494.1"/>
    <property type="molecule type" value="Genomic_DNA"/>
</dbReference>
<evidence type="ECO:0000256" key="8">
    <source>
        <dbReference type="ARBA" id="ARBA00022827"/>
    </source>
</evidence>
<dbReference type="SUPFAM" id="SSF63380">
    <property type="entry name" value="Riboflavin synthase domain-like"/>
    <property type="match status" value="1"/>
</dbReference>
<feature type="site" description="Influences the redox potential of the prosthetic heme and FAD groups" evidence="15">
    <location>
        <position position="84"/>
    </location>
</feature>
<dbReference type="CDD" id="cd06184">
    <property type="entry name" value="flavohem_like_fad_nad_binding"/>
    <property type="match status" value="1"/>
</dbReference>
<dbReference type="InterPro" id="IPR009050">
    <property type="entry name" value="Globin-like_sf"/>
</dbReference>
<feature type="site" description="Influences the redox potential of the prosthetic heme and FAD groups" evidence="15">
    <location>
        <position position="395"/>
    </location>
</feature>
<evidence type="ECO:0000256" key="13">
    <source>
        <dbReference type="ARBA" id="ARBA00048649"/>
    </source>
</evidence>
<comment type="domain">
    <text evidence="15">Consists of two distinct domains; an N-terminal heme-containing oxygen-binding domain and a C-terminal reductase domain with binding sites for FAD and NAD(P)H.</text>
</comment>
<evidence type="ECO:0000256" key="14">
    <source>
        <dbReference type="ARBA" id="ARBA00049433"/>
    </source>
</evidence>
<comment type="catalytic activity">
    <reaction evidence="14 15">
        <text>2 nitric oxide + NADPH + 2 O2 = 2 nitrate + NADP(+) + H(+)</text>
        <dbReference type="Rhea" id="RHEA:19465"/>
        <dbReference type="ChEBI" id="CHEBI:15378"/>
        <dbReference type="ChEBI" id="CHEBI:15379"/>
        <dbReference type="ChEBI" id="CHEBI:16480"/>
        <dbReference type="ChEBI" id="CHEBI:17632"/>
        <dbReference type="ChEBI" id="CHEBI:57783"/>
        <dbReference type="ChEBI" id="CHEBI:58349"/>
        <dbReference type="EC" id="1.14.12.17"/>
    </reaction>
</comment>
<dbReference type="InterPro" id="IPR017938">
    <property type="entry name" value="Riboflavin_synthase-like_b-brl"/>
</dbReference>
<dbReference type="Pfam" id="PF00042">
    <property type="entry name" value="Globin"/>
    <property type="match status" value="1"/>
</dbReference>
<dbReference type="Proteomes" id="UP000628775">
    <property type="component" value="Unassembled WGS sequence"/>
</dbReference>
<dbReference type="Gene3D" id="1.10.490.10">
    <property type="entry name" value="Globins"/>
    <property type="match status" value="1"/>
</dbReference>
<dbReference type="InterPro" id="IPR017927">
    <property type="entry name" value="FAD-bd_FR_type"/>
</dbReference>
<evidence type="ECO:0000313" key="18">
    <source>
        <dbReference type="EMBL" id="GGE55494.1"/>
    </source>
</evidence>
<dbReference type="SUPFAM" id="SSF52343">
    <property type="entry name" value="Ferredoxin reductase-like, C-terminal NADP-linked domain"/>
    <property type="match status" value="1"/>
</dbReference>
<feature type="binding site" description="proximal binding residue" evidence="15">
    <location>
        <position position="85"/>
    </location>
    <ligand>
        <name>heme b</name>
        <dbReference type="ChEBI" id="CHEBI:60344"/>
    </ligand>
    <ligandPart>
        <name>Fe</name>
        <dbReference type="ChEBI" id="CHEBI:18248"/>
    </ligandPart>
</feature>
<evidence type="ECO:0000256" key="12">
    <source>
        <dbReference type="ARBA" id="ARBA00023027"/>
    </source>
</evidence>
<keyword evidence="6 15" id="KW-0285">Flavoprotein</keyword>
<dbReference type="PANTHER" id="PTHR43396:SF3">
    <property type="entry name" value="FLAVOHEMOPROTEIN"/>
    <property type="match status" value="1"/>
</dbReference>
<dbReference type="GO" id="GO:0005344">
    <property type="term" value="F:oxygen carrier activity"/>
    <property type="evidence" value="ECO:0007669"/>
    <property type="project" value="UniProtKB-UniRule"/>
</dbReference>
<dbReference type="FunFam" id="3.40.50.80:FF:000010">
    <property type="entry name" value="Flavohemoprotein"/>
    <property type="match status" value="1"/>
</dbReference>
<keyword evidence="11 15" id="KW-0408">Iron</keyword>
<evidence type="ECO:0000313" key="19">
    <source>
        <dbReference type="Proteomes" id="UP000628775"/>
    </source>
</evidence>
<evidence type="ECO:0000259" key="16">
    <source>
        <dbReference type="PROSITE" id="PS01033"/>
    </source>
</evidence>
<proteinExistence type="inferred from homology"/>
<dbReference type="SUPFAM" id="SSF46458">
    <property type="entry name" value="Globin-like"/>
    <property type="match status" value="1"/>
</dbReference>
<dbReference type="HAMAP" id="MF_01252">
    <property type="entry name" value="Hmp"/>
    <property type="match status" value="1"/>
</dbReference>
<evidence type="ECO:0000256" key="11">
    <source>
        <dbReference type="ARBA" id="ARBA00023004"/>
    </source>
</evidence>
<dbReference type="Pfam" id="PF00970">
    <property type="entry name" value="FAD_binding_6"/>
    <property type="match status" value="1"/>
</dbReference>
<evidence type="ECO:0000256" key="4">
    <source>
        <dbReference type="ARBA" id="ARBA00022617"/>
    </source>
</evidence>
<keyword evidence="15" id="KW-0216">Detoxification</keyword>
<dbReference type="PROSITE" id="PS51384">
    <property type="entry name" value="FAD_FR"/>
    <property type="match status" value="1"/>
</dbReference>
<dbReference type="PANTHER" id="PTHR43396">
    <property type="entry name" value="FLAVOHEMOPROTEIN"/>
    <property type="match status" value="1"/>
</dbReference>
<accession>A0A8J2YNM5</accession>
<dbReference type="InterPro" id="IPR001433">
    <property type="entry name" value="OxRdtase_FAD/NAD-bd"/>
</dbReference>
<dbReference type="InterPro" id="IPR008333">
    <property type="entry name" value="Cbr1-like_FAD-bd_dom"/>
</dbReference>
<evidence type="ECO:0000256" key="9">
    <source>
        <dbReference type="ARBA" id="ARBA00022857"/>
    </source>
</evidence>
<dbReference type="Gene3D" id="2.40.30.10">
    <property type="entry name" value="Translation factors"/>
    <property type="match status" value="1"/>
</dbReference>
<dbReference type="GO" id="GO:0071500">
    <property type="term" value="P:cellular response to nitrosative stress"/>
    <property type="evidence" value="ECO:0007669"/>
    <property type="project" value="TreeGrafter"/>
</dbReference>
<dbReference type="Pfam" id="PF00175">
    <property type="entry name" value="NAD_binding_1"/>
    <property type="match status" value="1"/>
</dbReference>
<comment type="function">
    <text evidence="15">Is involved in NO detoxification in an aerobic process, termed nitric oxide dioxygenase (NOD) reaction that utilizes O(2) and NAD(P)H to convert NO to nitrate, which protects the bacterium from various noxious nitrogen compounds. Therefore, plays a central role in the inducible response to nitrosative stress.</text>
</comment>
<keyword evidence="7 15" id="KW-0479">Metal-binding</keyword>